<feature type="region of interest" description="Disordered" evidence="1">
    <location>
        <begin position="1"/>
        <end position="50"/>
    </location>
</feature>
<organism evidence="2">
    <name type="scientific">Tetraodon nigroviridis</name>
    <name type="common">Spotted green pufferfish</name>
    <name type="synonym">Chelonodon nigroviridis</name>
    <dbReference type="NCBI Taxonomy" id="99883"/>
    <lineage>
        <taxon>Eukaryota</taxon>
        <taxon>Metazoa</taxon>
        <taxon>Chordata</taxon>
        <taxon>Craniata</taxon>
        <taxon>Vertebrata</taxon>
        <taxon>Euteleostomi</taxon>
        <taxon>Actinopterygii</taxon>
        <taxon>Neopterygii</taxon>
        <taxon>Teleostei</taxon>
        <taxon>Neoteleostei</taxon>
        <taxon>Acanthomorphata</taxon>
        <taxon>Eupercaria</taxon>
        <taxon>Tetraodontiformes</taxon>
        <taxon>Tetradontoidea</taxon>
        <taxon>Tetraodontidae</taxon>
        <taxon>Tetraodon</taxon>
    </lineage>
</organism>
<feature type="non-terminal residue" evidence="2">
    <location>
        <position position="1"/>
    </location>
</feature>
<accession>Q4RCK4</accession>
<evidence type="ECO:0000313" key="2">
    <source>
        <dbReference type="EMBL" id="CAG13879.1"/>
    </source>
</evidence>
<sequence length="50" mass="5412">GALGGSLHRAAQHFNHPLNLSEKSWQQSSSTTGASSREERPAATRPPRFP</sequence>
<reference evidence="2" key="1">
    <citation type="journal article" date="2004" name="Nature">
        <title>Genome duplication in the teleost fish Tetraodon nigroviridis reveals the early vertebrate proto-karyotype.</title>
        <authorList>
            <person name="Jaillon O."/>
            <person name="Aury J.-M."/>
            <person name="Brunet F."/>
            <person name="Petit J.-L."/>
            <person name="Stange-Thomann N."/>
            <person name="Mauceli E."/>
            <person name="Bouneau L."/>
            <person name="Fischer C."/>
            <person name="Ozouf-Costaz C."/>
            <person name="Bernot A."/>
            <person name="Nicaud S."/>
            <person name="Jaffe D."/>
            <person name="Fisher S."/>
            <person name="Lutfalla G."/>
            <person name="Dossat C."/>
            <person name="Segurens B."/>
            <person name="Dasilva C."/>
            <person name="Salanoubat M."/>
            <person name="Levy M."/>
            <person name="Boudet N."/>
            <person name="Castellano S."/>
            <person name="Anthouard V."/>
            <person name="Jubin C."/>
            <person name="Castelli V."/>
            <person name="Katinka M."/>
            <person name="Vacherie B."/>
            <person name="Biemont C."/>
            <person name="Skalli Z."/>
            <person name="Cattolico L."/>
            <person name="Poulain J."/>
            <person name="De Berardinis V."/>
            <person name="Cruaud C."/>
            <person name="Duprat S."/>
            <person name="Brottier P."/>
            <person name="Coutanceau J.-P."/>
            <person name="Gouzy J."/>
            <person name="Parra G."/>
            <person name="Lardier G."/>
            <person name="Chapple C."/>
            <person name="McKernan K.J."/>
            <person name="McEwan P."/>
            <person name="Bosak S."/>
            <person name="Kellis M."/>
            <person name="Volff J.-N."/>
            <person name="Guigo R."/>
            <person name="Zody M.C."/>
            <person name="Mesirov J."/>
            <person name="Lindblad-Toh K."/>
            <person name="Birren B."/>
            <person name="Nusbaum C."/>
            <person name="Kahn D."/>
            <person name="Robinson-Rechavi M."/>
            <person name="Laudet V."/>
            <person name="Schachter V."/>
            <person name="Quetier F."/>
            <person name="Saurin W."/>
            <person name="Scarpelli C."/>
            <person name="Wincker P."/>
            <person name="Lander E.S."/>
            <person name="Weissenbach J."/>
            <person name="Roest Crollius H."/>
        </authorList>
    </citation>
    <scope>NUCLEOTIDE SEQUENCE [LARGE SCALE GENOMIC DNA]</scope>
</reference>
<evidence type="ECO:0000256" key="1">
    <source>
        <dbReference type="SAM" id="MobiDB-lite"/>
    </source>
</evidence>
<name>Q4RCK4_TETNG</name>
<reference evidence="2" key="2">
    <citation type="submission" date="2004-02" db="EMBL/GenBank/DDBJ databases">
        <authorList>
            <consortium name="Genoscope"/>
            <consortium name="Whitehead Institute Centre for Genome Research"/>
        </authorList>
    </citation>
    <scope>NUCLEOTIDE SEQUENCE</scope>
</reference>
<protein>
    <submittedName>
        <fullName evidence="2">(spotted green pufferfish) hypothetical protein</fullName>
    </submittedName>
</protein>
<dbReference type="EMBL" id="CAAE01018707">
    <property type="protein sequence ID" value="CAG13879.1"/>
    <property type="molecule type" value="Genomic_DNA"/>
</dbReference>
<dbReference type="KEGG" id="tng:GSTEN00037585G001"/>
<dbReference type="AlphaFoldDB" id="Q4RCK4"/>
<comment type="caution">
    <text evidence="2">The sequence shown here is derived from an EMBL/GenBank/DDBJ whole genome shotgun (WGS) entry which is preliminary data.</text>
</comment>
<feature type="compositionally biased region" description="Polar residues" evidence="1">
    <location>
        <begin position="21"/>
        <end position="35"/>
    </location>
</feature>
<gene>
    <name evidence="2" type="ORF">GSTENG00037585001</name>
</gene>
<proteinExistence type="predicted"/>
<feature type="non-terminal residue" evidence="2">
    <location>
        <position position="50"/>
    </location>
</feature>